<feature type="domain" description="Tyrosine specific protein phosphatases" evidence="19">
    <location>
        <begin position="1878"/>
        <end position="1951"/>
    </location>
</feature>
<feature type="domain" description="Ig-like" evidence="20">
    <location>
        <begin position="73"/>
        <end position="164"/>
    </location>
</feature>
<keyword evidence="4 17" id="KW-0812">Transmembrane</keyword>
<dbReference type="InterPro" id="IPR003595">
    <property type="entry name" value="Tyr_Pase_cat"/>
</dbReference>
<dbReference type="FunFam" id="2.60.40.10:FF:001111">
    <property type="entry name" value="tyrosine-protein phosphatase Lar isoform X1"/>
    <property type="match status" value="1"/>
</dbReference>
<feature type="domain" description="Fibronectin type-III" evidence="21">
    <location>
        <begin position="555"/>
        <end position="646"/>
    </location>
</feature>
<dbReference type="Pfam" id="PF00102">
    <property type="entry name" value="Y_phosphatase"/>
    <property type="match status" value="2"/>
</dbReference>
<evidence type="ECO:0000256" key="9">
    <source>
        <dbReference type="ARBA" id="ARBA00022989"/>
    </source>
</evidence>
<keyword evidence="5" id="KW-0732">Signal</keyword>
<dbReference type="FunFam" id="3.90.190.10:FF:000001">
    <property type="entry name" value="Receptor-type tyrosine-protein phosphatase F isoform A"/>
    <property type="match status" value="1"/>
</dbReference>
<keyword evidence="9 17" id="KW-1133">Transmembrane helix</keyword>
<feature type="domain" description="Fibronectin type-III" evidence="21">
    <location>
        <begin position="852"/>
        <end position="945"/>
    </location>
</feature>
<dbReference type="SMART" id="SM00060">
    <property type="entry name" value="FN3"/>
    <property type="match status" value="8"/>
</dbReference>
<evidence type="ECO:0000256" key="17">
    <source>
        <dbReference type="SAM" id="Phobius"/>
    </source>
</evidence>
<dbReference type="InterPro" id="IPR003961">
    <property type="entry name" value="FN3_dom"/>
</dbReference>
<sequence length="1969" mass="222013">MVVESSKERVEVERCNGGIKCAVITGDREKTGKRVVNMTPIFLVLLVAIDPIIAQNGGNISDSQYITYMTSPPTILVRPQSQQVKAGGIASFYCTAEGAPPPQIHWRKNGKRVSQSQSRYLVHNYENGALLRIEPVRPVRDNTMYECLAENGVGDAVSAEAQLRVYEAEKLPNGFPLISQAPTTKVVEMGHNAVLLCTAVGSPPPIISWVRDMLPIDTTNPRYTVLDTGALQITGSDVNDQGKYECVANNSVGTEYSKSAMLYVKVRRVAPSFSIPPPAVSEVMLGASLNLTCVAVGSPMPYVKWKKGPSLDLTPEDNLPVGRNVLMLTDIKETANYTCTAASDLGVIEVTSMVKVQSLPGPAENVQVSDITATSVKLTWSYKDPDEVQYYVIQHKPKHVNQAFAEISGITTMYYHVRSLSPYTEYELYVIVVNAIGRGPPSAPVTVTTGETKPGTAPRKVQARPLSSSTMVIQWVEPETPNGQVTGYKIYYTTDPNQPMASWKYQMVDNNQLTTISDLDTHTIYTIRVQALTSVGPGPLSTPVQIKTQQGVPSQPEMLTAIDIGETTVTLQWNKPIHSAENILSYELYWNDTYAQEKHHRRIPVTENYTLTGLYPNTLYYVWLAARSQRGEGATTIPYPVRTKQYVPGDPQDVKVTPINSTAIHVEWKPPKSKEQNGVIRGYHIHVQEVREEGKDLLNEPIRRDVHEGVLEVNITGLQPDTRYSVQVAALTRKGDGDRSPPVHVRTPGGVPNRPHVNVKVLSRDPEVLELEWSQPTQTYGDLLGYRIRYGIKNQTLKEEFIQDVHQHAYKITDLGERGVDYEFRVAGQNAIGFGQETVRYWFSPEGLPTGAPTNLSYFFQTPDTVCVTWDMPLREHRNGQIIGYDVQFNKKNDHSTTINRNTTKTRAVFTNLEENTEYVFHVIARTSRGSGPISEKITIVTEKDMGRAPMSVKAVATSDTSVEVWWEPVPNRGKILGYQIFYTTTAVEDLDEWKQKTIGLTESADLVNLEKFTQYAITVAARYKTGLGRLSEKVTVKVKPEDVPLDLRAPDSSTHSMTLSWKPPIRLNPMNYKVSFDAVKEFVDSQGITQTQVVPRRQILLDPTVTTTTINELQPFTTYNVNVSAVPRDGQYRPPAKITITTQMAAPKPMVKPDFYGVVNGEEIQVILPQASEEYGPISHYYLIVVPEDKSTADKQPDELTEDMIAGKGAKQERENAPYIAAKFPHRDIPYTFHLGSGDIYDGYENRRLEKNKRYRIFVRAVVDTPRKHLYTSSPFSEYLSLDMREVPPGEPPRRPNPNTPVDGNPEVSVKTSGQEPGMVWVVGPIIAALMVSVFLVLLFVIKKRRQPCKTPDQAAVTRPLIPADISSNHAPSDPVEMRRLNFQTPGMVSHPPIPITELGNHIERLKANDNLKFSQEYESIEPGQQFTWDHSNMEVNASKNRYANVIAYDHSRVILQTIDGMSGTDYINANYCDGYRKQNAYVATQGPLQETFGDFWRMCWELRSSTIVMMTKLEERTRIKCDQYWPSRGSETYGLMTVTITDVQELATYCIRTFQISRAGYSERREMKQLQFTAWPDHGVPEHPAPFLQFLRRVRSLNPSDSGPLIVHCSAGVGRTGCFIVIDSMLERIKHEKMIDIYGHVTCLRAQRNYMVQTEDQYIFIHDALYEAVICGNTEVPARNLHSHIQKLMQPEIESITGMELEFKKLSNIKVDSSRFISANLPCNKHKNRLVHILPYECTRVCLQPQRNIEGSDYINASLIDGYRYRGAYIATQGPLCDTTDDFWRMLWEHNSTIVVMLTKLKEMGREKCHQYWPSDRSIRYQCFVVDPIAEYNMPQYILREFKVTDARDGASRTVRQFQFIDWPEQGVPKSGDGFIDFIGQVHKTKEQFGQDGPITVHCSAGVGRTGVFITLSIVLERMQYEGVVDIFQTVRILRTQRPAMVQTEDQYQFCYRASLEYLGSFDHYAN</sequence>
<dbReference type="InterPro" id="IPR003598">
    <property type="entry name" value="Ig_sub2"/>
</dbReference>
<dbReference type="SMART" id="SM00194">
    <property type="entry name" value="PTPc"/>
    <property type="match status" value="2"/>
</dbReference>
<dbReference type="GO" id="GO:0009653">
    <property type="term" value="P:anatomical structure morphogenesis"/>
    <property type="evidence" value="ECO:0007669"/>
    <property type="project" value="UniProtKB-ARBA"/>
</dbReference>
<dbReference type="InterPro" id="IPR000387">
    <property type="entry name" value="Tyr_Pase_dom"/>
</dbReference>
<dbReference type="InterPro" id="IPR036179">
    <property type="entry name" value="Ig-like_dom_sf"/>
</dbReference>
<feature type="domain" description="Ig-like" evidence="20">
    <location>
        <begin position="176"/>
        <end position="257"/>
    </location>
</feature>
<dbReference type="Pfam" id="PF00041">
    <property type="entry name" value="fn3"/>
    <property type="match status" value="8"/>
</dbReference>
<feature type="domain" description="Fibronectin type-III" evidence="21">
    <location>
        <begin position="1044"/>
        <end position="1146"/>
    </location>
</feature>
<dbReference type="InterPro" id="IPR013098">
    <property type="entry name" value="Ig_I-set"/>
</dbReference>
<dbReference type="EMBL" id="KZ288204">
    <property type="protein sequence ID" value="PBC33179.1"/>
    <property type="molecule type" value="Genomic_DNA"/>
</dbReference>
<dbReference type="InterPro" id="IPR036116">
    <property type="entry name" value="FN3_sf"/>
</dbReference>
<evidence type="ECO:0000256" key="3">
    <source>
        <dbReference type="ARBA" id="ARBA00013064"/>
    </source>
</evidence>
<keyword evidence="7" id="KW-0378">Hydrolase</keyword>
<evidence type="ECO:0000256" key="8">
    <source>
        <dbReference type="ARBA" id="ARBA00022912"/>
    </source>
</evidence>
<dbReference type="STRING" id="94128.A0A2A3EPX0"/>
<evidence type="ECO:0000256" key="5">
    <source>
        <dbReference type="ARBA" id="ARBA00022729"/>
    </source>
</evidence>
<feature type="transmembrane region" description="Helical" evidence="17">
    <location>
        <begin position="1320"/>
        <end position="1343"/>
    </location>
</feature>
<dbReference type="EC" id="3.1.3.48" evidence="3"/>
<keyword evidence="23" id="KW-1185">Reference proteome</keyword>
<dbReference type="FunFam" id="2.60.40.10:FF:000015">
    <property type="entry name" value="receptor-type tyrosine-protein phosphatase delta isoform X2"/>
    <property type="match status" value="1"/>
</dbReference>
<keyword evidence="6" id="KW-0677">Repeat</keyword>
<evidence type="ECO:0000256" key="12">
    <source>
        <dbReference type="ARBA" id="ARBA00023170"/>
    </source>
</evidence>
<dbReference type="GO" id="GO:0016020">
    <property type="term" value="C:membrane"/>
    <property type="evidence" value="ECO:0007669"/>
    <property type="project" value="UniProtKB-SubCell"/>
</dbReference>
<evidence type="ECO:0000256" key="14">
    <source>
        <dbReference type="ARBA" id="ARBA00023319"/>
    </source>
</evidence>
<evidence type="ECO:0000259" key="21">
    <source>
        <dbReference type="PROSITE" id="PS50853"/>
    </source>
</evidence>
<dbReference type="InterPro" id="IPR003599">
    <property type="entry name" value="Ig_sub"/>
</dbReference>
<dbReference type="PRINTS" id="PR00700">
    <property type="entry name" value="PRTYPHPHTASE"/>
</dbReference>
<comment type="subcellular location">
    <subcellularLocation>
        <location evidence="1">Membrane</location>
        <topology evidence="1">Single-pass type I membrane protein</topology>
    </subcellularLocation>
</comment>
<evidence type="ECO:0000256" key="16">
    <source>
        <dbReference type="SAM" id="MobiDB-lite"/>
    </source>
</evidence>
<feature type="domain" description="Fibronectin type-III" evidence="21">
    <location>
        <begin position="457"/>
        <end position="551"/>
    </location>
</feature>
<evidence type="ECO:0000259" key="20">
    <source>
        <dbReference type="PROSITE" id="PS50835"/>
    </source>
</evidence>
<dbReference type="SMART" id="SM00409">
    <property type="entry name" value="IG"/>
    <property type="match status" value="3"/>
</dbReference>
<accession>A0A2A3EPX0</accession>
<keyword evidence="11" id="KW-1015">Disulfide bond</keyword>
<dbReference type="PROSITE" id="PS50835">
    <property type="entry name" value="IG_LIKE"/>
    <property type="match status" value="3"/>
</dbReference>
<feature type="domain" description="Fibronectin type-III" evidence="21">
    <location>
        <begin position="949"/>
        <end position="1042"/>
    </location>
</feature>
<dbReference type="SUPFAM" id="SSF48726">
    <property type="entry name" value="Immunoglobulin"/>
    <property type="match status" value="3"/>
</dbReference>
<keyword evidence="12" id="KW-0675">Receptor</keyword>
<dbReference type="CDD" id="cd14553">
    <property type="entry name" value="R-PTPc-LAR-1"/>
    <property type="match status" value="1"/>
</dbReference>
<dbReference type="SMART" id="SM00404">
    <property type="entry name" value="PTPc_motif"/>
    <property type="match status" value="2"/>
</dbReference>
<feature type="domain" description="Fibronectin type-III" evidence="21">
    <location>
        <begin position="650"/>
        <end position="750"/>
    </location>
</feature>
<dbReference type="FunFam" id="2.60.40.10:FF:001000">
    <property type="entry name" value="tyrosine-protein phosphatase Lar isoform X3"/>
    <property type="match status" value="1"/>
</dbReference>
<feature type="domain" description="Tyrosine specific protein phosphatases" evidence="19">
    <location>
        <begin position="1590"/>
        <end position="1661"/>
    </location>
</feature>
<dbReference type="SUPFAM" id="SSF49265">
    <property type="entry name" value="Fibronectin type III"/>
    <property type="match status" value="5"/>
</dbReference>
<dbReference type="FunFam" id="2.60.40.10:FF:000010">
    <property type="entry name" value="receptor-type tyrosine-protein phosphatase delta isoform X1"/>
    <property type="match status" value="1"/>
</dbReference>
<dbReference type="PANTHER" id="PTHR46957:SF6">
    <property type="entry name" value="PROTEIN-TYROSINE-PHOSPHATASE"/>
    <property type="match status" value="1"/>
</dbReference>
<dbReference type="InterPro" id="IPR050713">
    <property type="entry name" value="RTP_Phos/Ushers"/>
</dbReference>
<organism evidence="22 23">
    <name type="scientific">Apis cerana cerana</name>
    <name type="common">Oriental honeybee</name>
    <dbReference type="NCBI Taxonomy" id="94128"/>
    <lineage>
        <taxon>Eukaryota</taxon>
        <taxon>Metazoa</taxon>
        <taxon>Ecdysozoa</taxon>
        <taxon>Arthropoda</taxon>
        <taxon>Hexapoda</taxon>
        <taxon>Insecta</taxon>
        <taxon>Pterygota</taxon>
        <taxon>Neoptera</taxon>
        <taxon>Endopterygota</taxon>
        <taxon>Hymenoptera</taxon>
        <taxon>Apocrita</taxon>
        <taxon>Aculeata</taxon>
        <taxon>Apoidea</taxon>
        <taxon>Anthophila</taxon>
        <taxon>Apidae</taxon>
        <taxon>Apis</taxon>
    </lineage>
</organism>
<evidence type="ECO:0000313" key="22">
    <source>
        <dbReference type="EMBL" id="PBC33179.1"/>
    </source>
</evidence>
<feature type="region of interest" description="Disordered" evidence="16">
    <location>
        <begin position="733"/>
        <end position="754"/>
    </location>
</feature>
<evidence type="ECO:0000259" key="19">
    <source>
        <dbReference type="PROSITE" id="PS50056"/>
    </source>
</evidence>
<dbReference type="FunFam" id="2.60.40.10:FF:000023">
    <property type="entry name" value="receptor-type tyrosine-protein phosphatase delta isoform X2"/>
    <property type="match status" value="1"/>
</dbReference>
<dbReference type="InterPro" id="IPR029021">
    <property type="entry name" value="Prot-tyrosine_phosphatase-like"/>
</dbReference>
<evidence type="ECO:0000256" key="10">
    <source>
        <dbReference type="ARBA" id="ARBA00023136"/>
    </source>
</evidence>
<evidence type="ECO:0000256" key="2">
    <source>
        <dbReference type="ARBA" id="ARBA00010504"/>
    </source>
</evidence>
<feature type="compositionally biased region" description="Basic and acidic residues" evidence="16">
    <location>
        <begin position="1285"/>
        <end position="1295"/>
    </location>
</feature>
<comment type="similarity">
    <text evidence="2">Belongs to the protein-tyrosine phosphatase family. Receptor class 2A subfamily.</text>
</comment>
<dbReference type="Pfam" id="PF13927">
    <property type="entry name" value="Ig_3"/>
    <property type="match status" value="2"/>
</dbReference>
<dbReference type="PROSITE" id="PS50853">
    <property type="entry name" value="FN3"/>
    <property type="match status" value="8"/>
</dbReference>
<keyword evidence="13" id="KW-0325">Glycoprotein</keyword>
<dbReference type="SUPFAM" id="SSF52799">
    <property type="entry name" value="(Phosphotyrosine protein) phosphatases II"/>
    <property type="match status" value="2"/>
</dbReference>
<dbReference type="FunFam" id="2.60.40.10:FF:001015">
    <property type="entry name" value="tyrosine-protein phosphatase Lar isoform X4"/>
    <property type="match status" value="1"/>
</dbReference>
<dbReference type="InterPro" id="IPR016130">
    <property type="entry name" value="Tyr_Pase_AS"/>
</dbReference>
<feature type="domain" description="Fibronectin type-III" evidence="21">
    <location>
        <begin position="362"/>
        <end position="452"/>
    </location>
</feature>
<dbReference type="InterPro" id="IPR013783">
    <property type="entry name" value="Ig-like_fold"/>
</dbReference>
<evidence type="ECO:0000256" key="4">
    <source>
        <dbReference type="ARBA" id="ARBA00022692"/>
    </source>
</evidence>
<dbReference type="PROSITE" id="PS00383">
    <property type="entry name" value="TYR_PHOSPHATASE_1"/>
    <property type="match status" value="2"/>
</dbReference>
<evidence type="ECO:0000256" key="15">
    <source>
        <dbReference type="ARBA" id="ARBA00051722"/>
    </source>
</evidence>
<dbReference type="CDD" id="cd00063">
    <property type="entry name" value="FN3"/>
    <property type="match status" value="8"/>
</dbReference>
<dbReference type="FunFam" id="2.60.40.10:FF:000027">
    <property type="entry name" value="receptor-type tyrosine-protein phosphatase delta isoform X1"/>
    <property type="match status" value="1"/>
</dbReference>
<dbReference type="Proteomes" id="UP000242457">
    <property type="component" value="Unassembled WGS sequence"/>
</dbReference>
<proteinExistence type="inferred from homology"/>
<keyword evidence="14" id="KW-0393">Immunoglobulin domain</keyword>
<dbReference type="GO" id="GO:0048666">
    <property type="term" value="P:neuron development"/>
    <property type="evidence" value="ECO:0007669"/>
    <property type="project" value="UniProtKB-ARBA"/>
</dbReference>
<dbReference type="OrthoDB" id="10253954at2759"/>
<dbReference type="FunFam" id="2.60.40.10:FF:001197">
    <property type="entry name" value="tyrosine-protein phosphatase Lar isoform X1"/>
    <property type="match status" value="1"/>
</dbReference>
<evidence type="ECO:0000256" key="11">
    <source>
        <dbReference type="ARBA" id="ARBA00023157"/>
    </source>
</evidence>
<dbReference type="InterPro" id="IPR007110">
    <property type="entry name" value="Ig-like_dom"/>
</dbReference>
<feature type="domain" description="Fibronectin type-III" evidence="21">
    <location>
        <begin position="755"/>
        <end position="848"/>
    </location>
</feature>
<dbReference type="SMART" id="SM00408">
    <property type="entry name" value="IGc2"/>
    <property type="match status" value="3"/>
</dbReference>
<feature type="domain" description="Ig-like" evidence="20">
    <location>
        <begin position="271"/>
        <end position="355"/>
    </location>
</feature>
<dbReference type="PROSITE" id="PS50056">
    <property type="entry name" value="TYR_PHOSPHATASE_2"/>
    <property type="match status" value="2"/>
</dbReference>
<dbReference type="FunFam" id="2.60.40.10:FF:001219">
    <property type="entry name" value="tyrosine-protein phosphatase Lar isoform X1"/>
    <property type="match status" value="1"/>
</dbReference>
<keyword evidence="8" id="KW-0904">Protein phosphatase</keyword>
<keyword evidence="10 17" id="KW-0472">Membrane</keyword>
<dbReference type="PRINTS" id="PR00014">
    <property type="entry name" value="FNTYPEIII"/>
</dbReference>
<evidence type="ECO:0000256" key="1">
    <source>
        <dbReference type="ARBA" id="ARBA00004479"/>
    </source>
</evidence>
<dbReference type="Gene3D" id="3.90.190.10">
    <property type="entry name" value="Protein tyrosine phosphatase superfamily"/>
    <property type="match status" value="2"/>
</dbReference>
<feature type="domain" description="Tyrosine-protein phosphatase" evidence="18">
    <location>
        <begin position="1701"/>
        <end position="1960"/>
    </location>
</feature>
<name>A0A2A3EPX0_APICC</name>
<feature type="region of interest" description="Disordered" evidence="16">
    <location>
        <begin position="1285"/>
        <end position="1312"/>
    </location>
</feature>
<dbReference type="FunFam" id="2.60.40.10:FF:001130">
    <property type="entry name" value="tyrosine-protein phosphatase Lar isoform X3"/>
    <property type="match status" value="1"/>
</dbReference>
<dbReference type="PANTHER" id="PTHR46957">
    <property type="entry name" value="CYTOKINE RECEPTOR"/>
    <property type="match status" value="1"/>
</dbReference>
<evidence type="ECO:0000313" key="23">
    <source>
        <dbReference type="Proteomes" id="UP000242457"/>
    </source>
</evidence>
<dbReference type="FunFam" id="3.90.190.10:FF:000002">
    <property type="entry name" value="receptor-type tyrosine-protein phosphatase delta isoform X2"/>
    <property type="match status" value="1"/>
</dbReference>
<protein>
    <recommendedName>
        <fullName evidence="3">protein-tyrosine-phosphatase</fullName>
        <ecNumber evidence="3">3.1.3.48</ecNumber>
    </recommendedName>
</protein>
<dbReference type="InterPro" id="IPR000242">
    <property type="entry name" value="PTP_cat"/>
</dbReference>
<dbReference type="Pfam" id="PF07679">
    <property type="entry name" value="I-set"/>
    <property type="match status" value="1"/>
</dbReference>
<evidence type="ECO:0000256" key="7">
    <source>
        <dbReference type="ARBA" id="ARBA00022801"/>
    </source>
</evidence>
<evidence type="ECO:0000256" key="6">
    <source>
        <dbReference type="ARBA" id="ARBA00022737"/>
    </source>
</evidence>
<comment type="catalytic activity">
    <reaction evidence="15">
        <text>O-phospho-L-tyrosyl-[protein] + H2O = L-tyrosyl-[protein] + phosphate</text>
        <dbReference type="Rhea" id="RHEA:10684"/>
        <dbReference type="Rhea" id="RHEA-COMP:10136"/>
        <dbReference type="Rhea" id="RHEA-COMP:20101"/>
        <dbReference type="ChEBI" id="CHEBI:15377"/>
        <dbReference type="ChEBI" id="CHEBI:43474"/>
        <dbReference type="ChEBI" id="CHEBI:46858"/>
        <dbReference type="ChEBI" id="CHEBI:61978"/>
        <dbReference type="EC" id="3.1.3.48"/>
    </reaction>
</comment>
<evidence type="ECO:0000256" key="13">
    <source>
        <dbReference type="ARBA" id="ARBA00023180"/>
    </source>
</evidence>
<gene>
    <name evidence="22" type="ORF">APICC_08640</name>
</gene>
<feature type="domain" description="Tyrosine-protein phosphatase" evidence="18">
    <location>
        <begin position="1415"/>
        <end position="1670"/>
    </location>
</feature>
<evidence type="ECO:0000259" key="18">
    <source>
        <dbReference type="PROSITE" id="PS50055"/>
    </source>
</evidence>
<dbReference type="PROSITE" id="PS50055">
    <property type="entry name" value="TYR_PHOSPHATASE_PTP"/>
    <property type="match status" value="2"/>
</dbReference>
<dbReference type="GO" id="GO:0004725">
    <property type="term" value="F:protein tyrosine phosphatase activity"/>
    <property type="evidence" value="ECO:0007669"/>
    <property type="project" value="UniProtKB-EC"/>
</dbReference>
<dbReference type="Gene3D" id="2.60.40.10">
    <property type="entry name" value="Immunoglobulins"/>
    <property type="match status" value="11"/>
</dbReference>
<reference evidence="22 23" key="1">
    <citation type="submission" date="2014-07" db="EMBL/GenBank/DDBJ databases">
        <title>Genomic and transcriptomic analysis on Apis cerana provide comprehensive insights into honey bee biology.</title>
        <authorList>
            <person name="Diao Q."/>
            <person name="Sun L."/>
            <person name="Zheng H."/>
            <person name="Zheng H."/>
            <person name="Xu S."/>
            <person name="Wang S."/>
            <person name="Zeng Z."/>
            <person name="Hu F."/>
            <person name="Su S."/>
            <person name="Wu J."/>
        </authorList>
    </citation>
    <scope>NUCLEOTIDE SEQUENCE [LARGE SCALE GENOMIC DNA]</scope>
    <source>
        <tissue evidence="22">Pupae without intestine</tissue>
    </source>
</reference>